<name>A0A8T0NYG8_PANVG</name>
<evidence type="ECO:0000256" key="1">
    <source>
        <dbReference type="SAM" id="MobiDB-lite"/>
    </source>
</evidence>
<proteinExistence type="predicted"/>
<feature type="region of interest" description="Disordered" evidence="1">
    <location>
        <begin position="1"/>
        <end position="28"/>
    </location>
</feature>
<organism evidence="2 3">
    <name type="scientific">Panicum virgatum</name>
    <name type="common">Blackwell switchgrass</name>
    <dbReference type="NCBI Taxonomy" id="38727"/>
    <lineage>
        <taxon>Eukaryota</taxon>
        <taxon>Viridiplantae</taxon>
        <taxon>Streptophyta</taxon>
        <taxon>Embryophyta</taxon>
        <taxon>Tracheophyta</taxon>
        <taxon>Spermatophyta</taxon>
        <taxon>Magnoliopsida</taxon>
        <taxon>Liliopsida</taxon>
        <taxon>Poales</taxon>
        <taxon>Poaceae</taxon>
        <taxon>PACMAD clade</taxon>
        <taxon>Panicoideae</taxon>
        <taxon>Panicodae</taxon>
        <taxon>Paniceae</taxon>
        <taxon>Panicinae</taxon>
        <taxon>Panicum</taxon>
        <taxon>Panicum sect. Hiantes</taxon>
    </lineage>
</organism>
<sequence length="180" mass="18938">MVLGKKKKTRVQRRGAGGNSRWPARHPPRSTLVHKLLGARCLSLGVGGVGRARGQQIVAAKIQKEGGERSVIDWRGSQQIKLRQPHEAAGCCRRGATGEGGVAESRYKDAASLAVAAASLSRRPAADAFSAFPLPSPSGFFFSGLESSSAPLTKRLFSVSSSSRAAAVASRVRGAYAVLR</sequence>
<keyword evidence="3" id="KW-1185">Reference proteome</keyword>
<evidence type="ECO:0000313" key="2">
    <source>
        <dbReference type="EMBL" id="KAG2553052.1"/>
    </source>
</evidence>
<comment type="caution">
    <text evidence="2">The sequence shown here is derived from an EMBL/GenBank/DDBJ whole genome shotgun (WGS) entry which is preliminary data.</text>
</comment>
<accession>A0A8T0NYG8</accession>
<protein>
    <submittedName>
        <fullName evidence="2">Uncharacterized protein</fullName>
    </submittedName>
</protein>
<evidence type="ECO:0000313" key="3">
    <source>
        <dbReference type="Proteomes" id="UP000823388"/>
    </source>
</evidence>
<dbReference type="EMBL" id="CM029053">
    <property type="protein sequence ID" value="KAG2553052.1"/>
    <property type="molecule type" value="Genomic_DNA"/>
</dbReference>
<feature type="compositionally biased region" description="Basic residues" evidence="1">
    <location>
        <begin position="1"/>
        <end position="13"/>
    </location>
</feature>
<reference evidence="2" key="1">
    <citation type="submission" date="2020-05" db="EMBL/GenBank/DDBJ databases">
        <title>WGS assembly of Panicum virgatum.</title>
        <authorList>
            <person name="Lovell J.T."/>
            <person name="Jenkins J."/>
            <person name="Shu S."/>
            <person name="Juenger T.E."/>
            <person name="Schmutz J."/>
        </authorList>
    </citation>
    <scope>NUCLEOTIDE SEQUENCE</scope>
    <source>
        <strain evidence="2">AP13</strain>
    </source>
</reference>
<gene>
    <name evidence="2" type="ORF">PVAP13_9KG499500</name>
</gene>
<dbReference type="AlphaFoldDB" id="A0A8T0NYG8"/>
<dbReference type="Proteomes" id="UP000823388">
    <property type="component" value="Chromosome 9K"/>
</dbReference>